<evidence type="ECO:0000313" key="1">
    <source>
        <dbReference type="Proteomes" id="UP000887565"/>
    </source>
</evidence>
<dbReference type="Proteomes" id="UP000887565">
    <property type="component" value="Unplaced"/>
</dbReference>
<sequence>MCFCDILGEEFRAMVNSMDGHVTQNIIFFSGLSNEKFTEWAKKLGKQMIYKGYKWCRFDNCPTVENLIVEEEQVVSWDGESFISTISDLSSRKANAGHCVMADGVIASKLSRTKNALCTEQGVVVWFDPSNLTQGEPIKSYP</sequence>
<evidence type="ECO:0000313" key="2">
    <source>
        <dbReference type="WBParaSite" id="nRc.2.0.1.t37262-RA"/>
    </source>
</evidence>
<organism evidence="1 2">
    <name type="scientific">Romanomermis culicivorax</name>
    <name type="common">Nematode worm</name>
    <dbReference type="NCBI Taxonomy" id="13658"/>
    <lineage>
        <taxon>Eukaryota</taxon>
        <taxon>Metazoa</taxon>
        <taxon>Ecdysozoa</taxon>
        <taxon>Nematoda</taxon>
        <taxon>Enoplea</taxon>
        <taxon>Dorylaimia</taxon>
        <taxon>Mermithida</taxon>
        <taxon>Mermithoidea</taxon>
        <taxon>Mermithidae</taxon>
        <taxon>Romanomermis</taxon>
    </lineage>
</organism>
<reference evidence="2" key="1">
    <citation type="submission" date="2022-11" db="UniProtKB">
        <authorList>
            <consortium name="WormBaseParasite"/>
        </authorList>
    </citation>
    <scope>IDENTIFICATION</scope>
</reference>
<accession>A0A915KEW5</accession>
<dbReference type="AlphaFoldDB" id="A0A915KEW5"/>
<proteinExistence type="predicted"/>
<name>A0A915KEW5_ROMCU</name>
<keyword evidence="1" id="KW-1185">Reference proteome</keyword>
<dbReference type="WBParaSite" id="nRc.2.0.1.t37262-RA">
    <property type="protein sequence ID" value="nRc.2.0.1.t37262-RA"/>
    <property type="gene ID" value="nRc.2.0.1.g37262"/>
</dbReference>
<protein>
    <submittedName>
        <fullName evidence="2">Uncharacterized protein</fullName>
    </submittedName>
</protein>